<dbReference type="OrthoDB" id="6489438at2759"/>
<feature type="transmembrane region" description="Helical" evidence="5">
    <location>
        <begin position="154"/>
        <end position="181"/>
    </location>
</feature>
<dbReference type="EMBL" id="MUJZ01050480">
    <property type="protein sequence ID" value="OTF73707.1"/>
    <property type="molecule type" value="Genomic_DNA"/>
</dbReference>
<feature type="non-terminal residue" evidence="7">
    <location>
        <position position="289"/>
    </location>
</feature>
<comment type="caution">
    <text evidence="7">The sequence shown here is derived from an EMBL/GenBank/DDBJ whole genome shotgun (WGS) entry which is preliminary data.</text>
</comment>
<evidence type="ECO:0000256" key="3">
    <source>
        <dbReference type="ARBA" id="ARBA00022989"/>
    </source>
</evidence>
<evidence type="ECO:0000256" key="1">
    <source>
        <dbReference type="ARBA" id="ARBA00004141"/>
    </source>
</evidence>
<feature type="non-terminal residue" evidence="7">
    <location>
        <position position="1"/>
    </location>
</feature>
<keyword evidence="4 5" id="KW-0472">Membrane</keyword>
<dbReference type="Proteomes" id="UP000194236">
    <property type="component" value="Unassembled WGS sequence"/>
</dbReference>
<feature type="transmembrane region" description="Helical" evidence="5">
    <location>
        <begin position="55"/>
        <end position="73"/>
    </location>
</feature>
<evidence type="ECO:0000256" key="4">
    <source>
        <dbReference type="ARBA" id="ARBA00023136"/>
    </source>
</evidence>
<dbReference type="GO" id="GO:0016020">
    <property type="term" value="C:membrane"/>
    <property type="evidence" value="ECO:0007669"/>
    <property type="project" value="UniProtKB-SubCell"/>
</dbReference>
<accession>A0A1Y3B0F2</accession>
<name>A0A1Y3B0F2_EURMA</name>
<evidence type="ECO:0000256" key="5">
    <source>
        <dbReference type="SAM" id="Phobius"/>
    </source>
</evidence>
<keyword evidence="3 5" id="KW-1133">Transmembrane helix</keyword>
<dbReference type="Pfam" id="PF01061">
    <property type="entry name" value="ABC2_membrane"/>
    <property type="match status" value="1"/>
</dbReference>
<organism evidence="7 8">
    <name type="scientific">Euroglyphus maynei</name>
    <name type="common">Mayne's house dust mite</name>
    <dbReference type="NCBI Taxonomy" id="6958"/>
    <lineage>
        <taxon>Eukaryota</taxon>
        <taxon>Metazoa</taxon>
        <taxon>Ecdysozoa</taxon>
        <taxon>Arthropoda</taxon>
        <taxon>Chelicerata</taxon>
        <taxon>Arachnida</taxon>
        <taxon>Acari</taxon>
        <taxon>Acariformes</taxon>
        <taxon>Sarcoptiformes</taxon>
        <taxon>Astigmata</taxon>
        <taxon>Psoroptidia</taxon>
        <taxon>Analgoidea</taxon>
        <taxon>Pyroglyphidae</taxon>
        <taxon>Pyroglyphinae</taxon>
        <taxon>Euroglyphus</taxon>
    </lineage>
</organism>
<keyword evidence="2 5" id="KW-0812">Transmembrane</keyword>
<proteinExistence type="predicted"/>
<dbReference type="GO" id="GO:0140359">
    <property type="term" value="F:ABC-type transporter activity"/>
    <property type="evidence" value="ECO:0007669"/>
    <property type="project" value="InterPro"/>
</dbReference>
<gene>
    <name evidence="7" type="ORF">BLA29_008287</name>
</gene>
<dbReference type="InterPro" id="IPR013525">
    <property type="entry name" value="ABC2_TM"/>
</dbReference>
<evidence type="ECO:0000259" key="6">
    <source>
        <dbReference type="Pfam" id="PF01061"/>
    </source>
</evidence>
<feature type="domain" description="ABC-2 type transporter transmembrane" evidence="6">
    <location>
        <begin position="48"/>
        <end position="278"/>
    </location>
</feature>
<protein>
    <recommendedName>
        <fullName evidence="6">ABC-2 type transporter transmembrane domain-containing protein</fullName>
    </recommendedName>
</protein>
<reference evidence="7 8" key="1">
    <citation type="submission" date="2017-03" db="EMBL/GenBank/DDBJ databases">
        <title>Genome Survey of Euroglyphus maynei.</title>
        <authorList>
            <person name="Arlian L.G."/>
            <person name="Morgan M.S."/>
            <person name="Rider S.D."/>
        </authorList>
    </citation>
    <scope>NUCLEOTIDE SEQUENCE [LARGE SCALE GENOMIC DNA]</scope>
    <source>
        <strain evidence="7">Arlian Lab</strain>
        <tissue evidence="7">Whole body</tissue>
    </source>
</reference>
<evidence type="ECO:0000313" key="7">
    <source>
        <dbReference type="EMBL" id="OTF73707.1"/>
    </source>
</evidence>
<sequence length="289" mass="34600">STLLEQHYQLDPLVDNLKFLQNGIRQGRKKFSFGDLLLQFHRTFRITFISQYKSFLMQFIYFFFVIILINTFFDSKMTHANTCYSLESDDSFRNVTCRDKLYADALADDYKMNQWFFVILISMSMVSINSLIFDPILKVFRNEHRNRWYSLTTFFFPFMLIRSLQLTIVSLFIALCEYFTVDHLYIDNYHLNWTRFGNFFYFIWLNNCFQQSVGYLLCIIFLGKVEVAVVSSYIVVLCQQFFTGYMFNPYKMKTLPRIILRISEVLSFKTIPNGLMYTIYGLDRCEDET</sequence>
<comment type="subcellular location">
    <subcellularLocation>
        <location evidence="1">Membrane</location>
        <topology evidence="1">Multi-pass membrane protein</topology>
    </subcellularLocation>
</comment>
<keyword evidence="8" id="KW-1185">Reference proteome</keyword>
<evidence type="ECO:0000256" key="2">
    <source>
        <dbReference type="ARBA" id="ARBA00022692"/>
    </source>
</evidence>
<evidence type="ECO:0000313" key="8">
    <source>
        <dbReference type="Proteomes" id="UP000194236"/>
    </source>
</evidence>
<dbReference type="AlphaFoldDB" id="A0A1Y3B0F2"/>
<feature type="transmembrane region" description="Helical" evidence="5">
    <location>
        <begin position="115"/>
        <end position="133"/>
    </location>
</feature>